<dbReference type="InterPro" id="IPR009100">
    <property type="entry name" value="AcylCoA_DH/oxidase_NM_dom_sf"/>
</dbReference>
<evidence type="ECO:0000256" key="4">
    <source>
        <dbReference type="ARBA" id="ARBA00022827"/>
    </source>
</evidence>
<dbReference type="EMBL" id="JAKWJU010000002">
    <property type="protein sequence ID" value="MCH6163248.1"/>
    <property type="molecule type" value="Genomic_DNA"/>
</dbReference>
<feature type="region of interest" description="Disordered" evidence="6">
    <location>
        <begin position="237"/>
        <end position="256"/>
    </location>
</feature>
<feature type="domain" description="Adaptive response protein AidB N-terminal" evidence="9">
    <location>
        <begin position="10"/>
        <end position="166"/>
    </location>
</feature>
<evidence type="ECO:0000259" key="7">
    <source>
        <dbReference type="Pfam" id="PF00441"/>
    </source>
</evidence>
<evidence type="ECO:0000313" key="11">
    <source>
        <dbReference type="Proteomes" id="UP001166784"/>
    </source>
</evidence>
<dbReference type="Gene3D" id="2.40.110.20">
    <property type="match status" value="1"/>
</dbReference>
<name>A0ABS9T3X9_9ACTN</name>
<dbReference type="PANTHER" id="PTHR42707:SF3">
    <property type="entry name" value="ACYL-COA DEHYDROGENASE AIDB-RELATED"/>
    <property type="match status" value="1"/>
</dbReference>
<dbReference type="InterPro" id="IPR006089">
    <property type="entry name" value="Acyl-CoA_DH_CS"/>
</dbReference>
<keyword evidence="11" id="KW-1185">Reference proteome</keyword>
<evidence type="ECO:0000256" key="1">
    <source>
        <dbReference type="ARBA" id="ARBA00001974"/>
    </source>
</evidence>
<comment type="cofactor">
    <cofactor evidence="1 5">
        <name>FAD</name>
        <dbReference type="ChEBI" id="CHEBI:57692"/>
    </cofactor>
</comment>
<dbReference type="SUPFAM" id="SSF47203">
    <property type="entry name" value="Acyl-CoA dehydrogenase C-terminal domain-like"/>
    <property type="match status" value="1"/>
</dbReference>
<feature type="domain" description="Acyl-CoA dehydrogenase/oxidase C-terminal" evidence="7">
    <location>
        <begin position="310"/>
        <end position="469"/>
    </location>
</feature>
<dbReference type="PROSITE" id="PS00073">
    <property type="entry name" value="ACYL_COA_DH_2"/>
    <property type="match status" value="1"/>
</dbReference>
<evidence type="ECO:0000256" key="5">
    <source>
        <dbReference type="RuleBase" id="RU362125"/>
    </source>
</evidence>
<reference evidence="10" key="2">
    <citation type="journal article" date="2023" name="Int. J. Syst. Evol. Microbiol.">
        <title>Streptomyces marispadix sp. nov., isolated from marine beach sediment of the Northern Coast of Portugal.</title>
        <authorList>
            <person name="dos Santos J.D.N."/>
            <person name="Vitorino I.R."/>
            <person name="Kallscheuer N."/>
            <person name="Srivastava A."/>
            <person name="Krautwurst S."/>
            <person name="Marz M."/>
            <person name="Jogler C."/>
            <person name="Lobo Da Cunha A."/>
            <person name="Catita J."/>
            <person name="Goncalves H."/>
            <person name="Gonzalez I."/>
            <person name="Reyes F."/>
            <person name="Lage O.M."/>
        </authorList>
    </citation>
    <scope>NUCLEOTIDE SEQUENCE</scope>
    <source>
        <strain evidence="10">M600PL45_2</strain>
    </source>
</reference>
<keyword evidence="5" id="KW-0560">Oxidoreductase</keyword>
<keyword evidence="4 5" id="KW-0274">FAD</keyword>
<dbReference type="InterPro" id="IPR006091">
    <property type="entry name" value="Acyl-CoA_Oxase/DH_mid-dom"/>
</dbReference>
<sequence length="576" mass="61455">MPASTHTVTNQPPPLVDYDIFEADPALTETVARHAAPEHAEAVRAELSELGLGAGSAEAQEWGRQANEVPPVLRTHDRYGNRVDEVEFHPAWHRLMDRAVGAGLTDAWSRPDGQLRRTAGFYVWSQVEAGHGCPVSMTHAAVPALRREPEVAAEWEPLLSSHVYEPGLDRPARSKAGAIAGMGMTEKQGGSDVRANSTVAVPLTGEGAGSGEYVLTGHKWFCSAPMSDVFLVLAKVGGPEGQEGPEGPEGQGAPEGGGLTCFLVPRVLPDGSRNTFRIQRLKDKLGNRSNASSEVEFDGTTWARRVGEVGRGVATIIEMVAATRLDCVTGSAALMRQAVAQAAHHTAYRSAFGGLLADKPLMQNVLADLALESEAATALTMRLASAFDAAQGDSENAQRERALLRLAVPAAKYWVTKRCTPVVGEALECLGGNGYVEESGMPRLLRESPLNSIWEGSGNVQALDLLRALQRSPEALNAFLEEIGQARGTDHRLDAAVKDLLNELSDLDGIEARARRLVERMAQVLQGSLLVRYAPAAVADAYCASRLGGDWGTAFGTLPHTLDLRAIADRARPGVG</sequence>
<evidence type="ECO:0000256" key="6">
    <source>
        <dbReference type="SAM" id="MobiDB-lite"/>
    </source>
</evidence>
<feature type="compositionally biased region" description="Gly residues" evidence="6">
    <location>
        <begin position="247"/>
        <end position="256"/>
    </location>
</feature>
<evidence type="ECO:0000256" key="3">
    <source>
        <dbReference type="ARBA" id="ARBA00022630"/>
    </source>
</evidence>
<reference evidence="10" key="1">
    <citation type="submission" date="2022-03" db="EMBL/GenBank/DDBJ databases">
        <authorList>
            <person name="Santos J.D.N."/>
            <person name="Kallscheuer N."/>
            <person name="Jogler C."/>
            <person name="Lage O.M."/>
        </authorList>
    </citation>
    <scope>NUCLEOTIDE SEQUENCE</scope>
    <source>
        <strain evidence="10">M600PL45_2</strain>
    </source>
</reference>
<dbReference type="PROSITE" id="PS00072">
    <property type="entry name" value="ACYL_COA_DH_1"/>
    <property type="match status" value="1"/>
</dbReference>
<dbReference type="Pfam" id="PF00441">
    <property type="entry name" value="Acyl-CoA_dh_1"/>
    <property type="match status" value="1"/>
</dbReference>
<proteinExistence type="inferred from homology"/>
<evidence type="ECO:0000259" key="9">
    <source>
        <dbReference type="Pfam" id="PF18158"/>
    </source>
</evidence>
<dbReference type="InterPro" id="IPR036250">
    <property type="entry name" value="AcylCo_DH-like_C"/>
</dbReference>
<keyword evidence="3 5" id="KW-0285">Flavoprotein</keyword>
<dbReference type="RefSeq" id="WP_241062077.1">
    <property type="nucleotide sequence ID" value="NZ_JAKWJU010000002.1"/>
</dbReference>
<dbReference type="Gene3D" id="1.20.140.10">
    <property type="entry name" value="Butyryl-CoA Dehydrogenase, subunit A, domain 3"/>
    <property type="match status" value="1"/>
</dbReference>
<dbReference type="PANTHER" id="PTHR42707">
    <property type="entry name" value="ACYL-COA DEHYDROGENASE"/>
    <property type="match status" value="1"/>
</dbReference>
<gene>
    <name evidence="10" type="ORF">MMA15_23505</name>
</gene>
<evidence type="ECO:0000256" key="2">
    <source>
        <dbReference type="ARBA" id="ARBA00009347"/>
    </source>
</evidence>
<dbReference type="Gene3D" id="6.10.250.600">
    <property type="match status" value="1"/>
</dbReference>
<comment type="similarity">
    <text evidence="2 5">Belongs to the acyl-CoA dehydrogenase family.</text>
</comment>
<dbReference type="InterPro" id="IPR052904">
    <property type="entry name" value="Acyl-CoA_dehydrogenase-like"/>
</dbReference>
<dbReference type="InterPro" id="IPR009075">
    <property type="entry name" value="AcylCo_DH/oxidase_C"/>
</dbReference>
<evidence type="ECO:0000259" key="8">
    <source>
        <dbReference type="Pfam" id="PF02770"/>
    </source>
</evidence>
<feature type="domain" description="Acyl-CoA oxidase/dehydrogenase middle" evidence="8">
    <location>
        <begin position="182"/>
        <end position="299"/>
    </location>
</feature>
<comment type="caution">
    <text evidence="10">The sequence shown here is derived from an EMBL/GenBank/DDBJ whole genome shotgun (WGS) entry which is preliminary data.</text>
</comment>
<protein>
    <submittedName>
        <fullName evidence="10">Acyl-CoA dehydrogenase family protein</fullName>
    </submittedName>
</protein>
<organism evidence="10 11">
    <name type="scientific">Streptomyces marispadix</name>
    <dbReference type="NCBI Taxonomy" id="2922868"/>
    <lineage>
        <taxon>Bacteria</taxon>
        <taxon>Bacillati</taxon>
        <taxon>Actinomycetota</taxon>
        <taxon>Actinomycetes</taxon>
        <taxon>Kitasatosporales</taxon>
        <taxon>Streptomycetaceae</taxon>
        <taxon>Streptomyces</taxon>
    </lineage>
</organism>
<accession>A0ABS9T3X9</accession>
<dbReference type="InterPro" id="IPR041504">
    <property type="entry name" value="AidB_N"/>
</dbReference>
<evidence type="ECO:0000313" key="10">
    <source>
        <dbReference type="EMBL" id="MCH6163248.1"/>
    </source>
</evidence>
<dbReference type="SUPFAM" id="SSF56645">
    <property type="entry name" value="Acyl-CoA dehydrogenase NM domain-like"/>
    <property type="match status" value="1"/>
</dbReference>
<dbReference type="Proteomes" id="UP001166784">
    <property type="component" value="Unassembled WGS sequence"/>
</dbReference>
<dbReference type="Pfam" id="PF02770">
    <property type="entry name" value="Acyl-CoA_dh_M"/>
    <property type="match status" value="1"/>
</dbReference>
<dbReference type="Pfam" id="PF18158">
    <property type="entry name" value="AidB_N"/>
    <property type="match status" value="1"/>
</dbReference>